<dbReference type="GO" id="GO:0033615">
    <property type="term" value="P:mitochondrial proton-transporting ATP synthase complex assembly"/>
    <property type="evidence" value="ECO:0007669"/>
    <property type="project" value="TreeGrafter"/>
</dbReference>
<dbReference type="InterPro" id="IPR023335">
    <property type="entry name" value="ATP12_ortho_dom_sf"/>
</dbReference>
<sequence length="251" mass="28673">MKLVRRFLTLPDLKTGDNIQKFYKAASFCKADNGYQLLLDGRKIHTPEKQLFVLPTELLALCISHEWQVQEKFIHQHRMPLTNLASSALDLTVTQFRPVFEARVLSFLRNDLVCFREDEEEIKTKQDALFNPIIKYLEDKYQILLNVSHGISAPDIPEKSLEMLNKYLSGKDEFFVVALEAAATISKSTAIAIALLDEFVSIEKAVECLRFEENVNMLEFGKIEGTHDVDESYETMVISAAKNLVRLSKVN</sequence>
<keyword evidence="4" id="KW-0496">Mitochondrion</keyword>
<dbReference type="Proteomes" id="UP000187209">
    <property type="component" value="Unassembled WGS sequence"/>
</dbReference>
<keyword evidence="5" id="KW-0143">Chaperone</keyword>
<evidence type="ECO:0000256" key="1">
    <source>
        <dbReference type="ARBA" id="ARBA00004173"/>
    </source>
</evidence>
<evidence type="ECO:0000313" key="6">
    <source>
        <dbReference type="EMBL" id="OMJ89478.1"/>
    </source>
</evidence>
<gene>
    <name evidence="6" type="ORF">SteCoe_8380</name>
</gene>
<dbReference type="EMBL" id="MPUH01000125">
    <property type="protein sequence ID" value="OMJ89478.1"/>
    <property type="molecule type" value="Genomic_DNA"/>
</dbReference>
<evidence type="ECO:0000256" key="2">
    <source>
        <dbReference type="ARBA" id="ARBA00008231"/>
    </source>
</evidence>
<keyword evidence="3" id="KW-0809">Transit peptide</keyword>
<comment type="subcellular location">
    <subcellularLocation>
        <location evidence="1">Mitochondrion</location>
    </subcellularLocation>
</comment>
<dbReference type="InterPro" id="IPR042272">
    <property type="entry name" value="ATP12_ATP_synth-F1-assembly_N"/>
</dbReference>
<evidence type="ECO:0008006" key="8">
    <source>
        <dbReference type="Google" id="ProtNLM"/>
    </source>
</evidence>
<evidence type="ECO:0000256" key="3">
    <source>
        <dbReference type="ARBA" id="ARBA00022946"/>
    </source>
</evidence>
<evidence type="ECO:0000256" key="5">
    <source>
        <dbReference type="ARBA" id="ARBA00023186"/>
    </source>
</evidence>
<dbReference type="OrthoDB" id="5673at2759"/>
<dbReference type="Gene3D" id="1.10.3580.10">
    <property type="entry name" value="ATP12 ATPase"/>
    <property type="match status" value="1"/>
</dbReference>
<evidence type="ECO:0000313" key="7">
    <source>
        <dbReference type="Proteomes" id="UP000187209"/>
    </source>
</evidence>
<proteinExistence type="inferred from homology"/>
<dbReference type="GO" id="GO:0005739">
    <property type="term" value="C:mitochondrion"/>
    <property type="evidence" value="ECO:0007669"/>
    <property type="project" value="UniProtKB-SubCell"/>
</dbReference>
<dbReference type="PANTHER" id="PTHR21013">
    <property type="entry name" value="ATP SYNTHASE MITOCHONDRIAL F1 COMPLEX ASSEMBLY FACTOR 2/ATP12 PROTEIN, MITOCHONDRIAL PRECURSOR"/>
    <property type="match status" value="1"/>
</dbReference>
<reference evidence="6 7" key="1">
    <citation type="submission" date="2016-11" db="EMBL/GenBank/DDBJ databases">
        <title>The macronuclear genome of Stentor coeruleus: a giant cell with tiny introns.</title>
        <authorList>
            <person name="Slabodnick M."/>
            <person name="Ruby J.G."/>
            <person name="Reiff S.B."/>
            <person name="Swart E.C."/>
            <person name="Gosai S."/>
            <person name="Prabakaran S."/>
            <person name="Witkowska E."/>
            <person name="Larue G.E."/>
            <person name="Fisher S."/>
            <person name="Freeman R.M."/>
            <person name="Gunawardena J."/>
            <person name="Chu W."/>
            <person name="Stover N.A."/>
            <person name="Gregory B.D."/>
            <person name="Nowacki M."/>
            <person name="Derisi J."/>
            <person name="Roy S.W."/>
            <person name="Marshall W.F."/>
            <person name="Sood P."/>
        </authorList>
    </citation>
    <scope>NUCLEOTIDE SEQUENCE [LARGE SCALE GENOMIC DNA]</scope>
    <source>
        <strain evidence="6">WM001</strain>
    </source>
</reference>
<dbReference type="Pfam" id="PF07542">
    <property type="entry name" value="ATP12"/>
    <property type="match status" value="1"/>
</dbReference>
<keyword evidence="7" id="KW-1185">Reference proteome</keyword>
<dbReference type="SUPFAM" id="SSF160909">
    <property type="entry name" value="ATP12-like"/>
    <property type="match status" value="1"/>
</dbReference>
<organism evidence="6 7">
    <name type="scientific">Stentor coeruleus</name>
    <dbReference type="NCBI Taxonomy" id="5963"/>
    <lineage>
        <taxon>Eukaryota</taxon>
        <taxon>Sar</taxon>
        <taxon>Alveolata</taxon>
        <taxon>Ciliophora</taxon>
        <taxon>Postciliodesmatophora</taxon>
        <taxon>Heterotrichea</taxon>
        <taxon>Heterotrichida</taxon>
        <taxon>Stentoridae</taxon>
        <taxon>Stentor</taxon>
    </lineage>
</organism>
<dbReference type="InterPro" id="IPR011419">
    <property type="entry name" value="ATP12_ATP_synth-F1-assembly"/>
</dbReference>
<dbReference type="AlphaFoldDB" id="A0A1R2CKD0"/>
<name>A0A1R2CKD0_9CILI</name>
<dbReference type="PANTHER" id="PTHR21013:SF10">
    <property type="entry name" value="ATP SYNTHASE MITOCHONDRIAL F1 COMPLEX ASSEMBLY FACTOR 2"/>
    <property type="match status" value="1"/>
</dbReference>
<comment type="similarity">
    <text evidence="2">Belongs to the ATP12 family.</text>
</comment>
<evidence type="ECO:0000256" key="4">
    <source>
        <dbReference type="ARBA" id="ARBA00023128"/>
    </source>
</evidence>
<accession>A0A1R2CKD0</accession>
<protein>
    <recommendedName>
        <fullName evidence="8">ATP12 chaperone protein</fullName>
    </recommendedName>
</protein>
<dbReference type="Gene3D" id="3.30.2180.10">
    <property type="entry name" value="ATP12-like"/>
    <property type="match status" value="1"/>
</dbReference>
<comment type="caution">
    <text evidence="6">The sequence shown here is derived from an EMBL/GenBank/DDBJ whole genome shotgun (WGS) entry which is preliminary data.</text>
</comment>